<evidence type="ECO:0000313" key="5">
    <source>
        <dbReference type="Proteomes" id="UP000285972"/>
    </source>
</evidence>
<keyword evidence="4" id="KW-1185">Reference proteome</keyword>
<dbReference type="Proteomes" id="UP000044377">
    <property type="component" value="Unassembled WGS sequence"/>
</dbReference>
<reference evidence="4" key="2">
    <citation type="submission" date="2015-01" db="EMBL/GenBank/DDBJ databases">
        <authorList>
            <person name="Paterson Steve"/>
        </authorList>
    </citation>
    <scope>NUCLEOTIDE SEQUENCE [LARGE SCALE GENOMIC DNA]</scope>
    <source>
        <strain evidence="4">OBR1</strain>
    </source>
</reference>
<name>A0A0G4JQP6_9GAMM</name>
<evidence type="ECO:0000256" key="1">
    <source>
        <dbReference type="ARBA" id="ARBA00009981"/>
    </source>
</evidence>
<dbReference type="Proteomes" id="UP000285972">
    <property type="component" value="Unassembled WGS sequence"/>
</dbReference>
<dbReference type="EMBL" id="MJLX01000090">
    <property type="protein sequence ID" value="RLM17196.1"/>
    <property type="molecule type" value="Genomic_DNA"/>
</dbReference>
<gene>
    <name evidence="3" type="ORF">BIY26_21290</name>
    <name evidence="2" type="ORF">BN1221_00661</name>
</gene>
<dbReference type="RefSeq" id="WP_005973616.1">
    <property type="nucleotide sequence ID" value="NZ_CGIG01000001.1"/>
</dbReference>
<evidence type="ECO:0000313" key="3">
    <source>
        <dbReference type="EMBL" id="RLM17196.1"/>
    </source>
</evidence>
<evidence type="ECO:0000313" key="2">
    <source>
        <dbReference type="EMBL" id="CPR14254.1"/>
    </source>
</evidence>
<reference evidence="2" key="1">
    <citation type="submission" date="2015-01" db="EMBL/GenBank/DDBJ databases">
        <authorList>
            <person name="Xiang T."/>
            <person name="Song Y."/>
            <person name="Huang L."/>
            <person name="Wang B."/>
            <person name="Wu P."/>
        </authorList>
    </citation>
    <scope>NUCLEOTIDE SEQUENCE [LARGE SCALE GENOMIC DNA]</scope>
    <source>
        <strain evidence="2">OBR1</strain>
    </source>
</reference>
<dbReference type="EMBL" id="CGIG01000001">
    <property type="protein sequence ID" value="CPR14254.1"/>
    <property type="molecule type" value="Genomic_DNA"/>
</dbReference>
<organism evidence="2 4">
    <name type="scientific">Brenneria goodwinii</name>
    <dbReference type="NCBI Taxonomy" id="1109412"/>
    <lineage>
        <taxon>Bacteria</taxon>
        <taxon>Pseudomonadati</taxon>
        <taxon>Pseudomonadota</taxon>
        <taxon>Gammaproteobacteria</taxon>
        <taxon>Enterobacterales</taxon>
        <taxon>Pectobacteriaceae</taxon>
        <taxon>Brenneria</taxon>
    </lineage>
</organism>
<dbReference type="STRING" id="1109412.BN1221_00661"/>
<dbReference type="GeneID" id="90772993"/>
<proteinExistence type="inferred from homology"/>
<accession>A0A0G4JQP6</accession>
<dbReference type="SUPFAM" id="SSF143120">
    <property type="entry name" value="YefM-like"/>
    <property type="match status" value="1"/>
</dbReference>
<dbReference type="InterPro" id="IPR036165">
    <property type="entry name" value="YefM-like_sf"/>
</dbReference>
<protein>
    <submittedName>
        <fullName evidence="3">Prevent-host-death protein</fullName>
    </submittedName>
    <submittedName>
        <fullName evidence="2">RelB/StbD replicon stabilization protein (Antitoxin to RelE/StbE)</fullName>
    </submittedName>
</protein>
<reference evidence="3 5" key="3">
    <citation type="submission" date="2016-09" db="EMBL/GenBank/DDBJ databases">
        <authorList>
            <person name="Doonan J."/>
            <person name="Pachebat J.A."/>
            <person name="Golyshin P.N."/>
            <person name="Denman S."/>
            <person name="Mcdonald J.E."/>
        </authorList>
    </citation>
    <scope>NUCLEOTIDE SEQUENCE [LARGE SCALE GENOMIC DNA]</scope>
    <source>
        <strain evidence="3 5">FRB141</strain>
    </source>
</reference>
<sequence>MSVQPILANAAVSISDFKKSPNAALKEANGEPVAVLTNGRISGYYVSPETWEALADYQEDIELAKIARSRMKGKRVKVDLDEL</sequence>
<evidence type="ECO:0000313" key="4">
    <source>
        <dbReference type="Proteomes" id="UP000044377"/>
    </source>
</evidence>
<dbReference type="OrthoDB" id="5297687at2"/>
<dbReference type="AlphaFoldDB" id="A0A0G4JQP6"/>
<comment type="similarity">
    <text evidence="1">Belongs to the phD/YefM antitoxin family.</text>
</comment>